<keyword evidence="2" id="KW-1185">Reference proteome</keyword>
<evidence type="ECO:0000313" key="2">
    <source>
        <dbReference type="Proteomes" id="UP000295722"/>
    </source>
</evidence>
<accession>A0A4R5M8S2</accession>
<dbReference type="AlphaFoldDB" id="A0A4R5M8S2"/>
<comment type="caution">
    <text evidence="1">The sequence shown here is derived from an EMBL/GenBank/DDBJ whole genome shotgun (WGS) entry which is preliminary data.</text>
</comment>
<evidence type="ECO:0000313" key="1">
    <source>
        <dbReference type="EMBL" id="TDG22798.1"/>
    </source>
</evidence>
<gene>
    <name evidence="1" type="ORF">EYW47_16415</name>
</gene>
<protein>
    <submittedName>
        <fullName evidence="1">Uncharacterized protein</fullName>
    </submittedName>
</protein>
<reference evidence="1 2" key="1">
    <citation type="submission" date="2019-03" db="EMBL/GenBank/DDBJ databases">
        <title>Paraburkholderia sp. 4M-K11, isolated from subtropical forest soil.</title>
        <authorList>
            <person name="Gao Z.-H."/>
            <person name="Qiu L.-H."/>
        </authorList>
    </citation>
    <scope>NUCLEOTIDE SEQUENCE [LARGE SCALE GENOMIC DNA]</scope>
    <source>
        <strain evidence="1 2">4M-K11</strain>
    </source>
</reference>
<sequence length="116" mass="13298">MTLSEKEQMLRDSVALPTAKDWALLGGPQSLVEDLNAVLARVMQEINAGRYGTLDEIAQAIYRRLKVFDIAYPEAGVTDLEARITVARFMAINYHPGFFHYFQHFDWEGGNSYIWR</sequence>
<dbReference type="EMBL" id="SMRP01000007">
    <property type="protein sequence ID" value="TDG22798.1"/>
    <property type="molecule type" value="Genomic_DNA"/>
</dbReference>
<proteinExistence type="predicted"/>
<name>A0A4R5M8S2_9BURK</name>
<organism evidence="1 2">
    <name type="scientific">Paraburkholderia silviterrae</name>
    <dbReference type="NCBI Taxonomy" id="2528715"/>
    <lineage>
        <taxon>Bacteria</taxon>
        <taxon>Pseudomonadati</taxon>
        <taxon>Pseudomonadota</taxon>
        <taxon>Betaproteobacteria</taxon>
        <taxon>Burkholderiales</taxon>
        <taxon>Burkholderiaceae</taxon>
        <taxon>Paraburkholderia</taxon>
    </lineage>
</organism>
<dbReference type="RefSeq" id="WP_133195894.1">
    <property type="nucleotide sequence ID" value="NZ_JBHUCW010000011.1"/>
</dbReference>
<dbReference type="Proteomes" id="UP000295722">
    <property type="component" value="Unassembled WGS sequence"/>
</dbReference>